<dbReference type="KEGG" id="amus:LMH87_004002"/>
<evidence type="ECO:0000313" key="10">
    <source>
        <dbReference type="EMBL" id="KAJ4145144.1"/>
    </source>
</evidence>
<feature type="transmembrane region" description="Helical" evidence="9">
    <location>
        <begin position="312"/>
        <end position="333"/>
    </location>
</feature>
<feature type="transmembrane region" description="Helical" evidence="9">
    <location>
        <begin position="68"/>
        <end position="85"/>
    </location>
</feature>
<dbReference type="PANTHER" id="PTHR23501:SF58">
    <property type="entry name" value="LOW AFFINITY HEME TRANSPORTER STR3"/>
    <property type="match status" value="1"/>
</dbReference>
<organism evidence="10 11">
    <name type="scientific">Akanthomyces muscarius</name>
    <name type="common">Entomopathogenic fungus</name>
    <name type="synonym">Lecanicillium muscarium</name>
    <dbReference type="NCBI Taxonomy" id="2231603"/>
    <lineage>
        <taxon>Eukaryota</taxon>
        <taxon>Fungi</taxon>
        <taxon>Dikarya</taxon>
        <taxon>Ascomycota</taxon>
        <taxon>Pezizomycotina</taxon>
        <taxon>Sordariomycetes</taxon>
        <taxon>Hypocreomycetidae</taxon>
        <taxon>Hypocreales</taxon>
        <taxon>Cordycipitaceae</taxon>
        <taxon>Akanthomyces</taxon>
    </lineage>
</organism>
<feature type="transmembrane region" description="Helical" evidence="9">
    <location>
        <begin position="137"/>
        <end position="153"/>
    </location>
</feature>
<dbReference type="PANTHER" id="PTHR23501">
    <property type="entry name" value="MAJOR FACILITATOR SUPERFAMILY"/>
    <property type="match status" value="1"/>
</dbReference>
<dbReference type="GO" id="GO:0022857">
    <property type="term" value="F:transmembrane transporter activity"/>
    <property type="evidence" value="ECO:0007669"/>
    <property type="project" value="InterPro"/>
</dbReference>
<evidence type="ECO:0000256" key="1">
    <source>
        <dbReference type="ARBA" id="ARBA00004141"/>
    </source>
</evidence>
<evidence type="ECO:0000256" key="2">
    <source>
        <dbReference type="ARBA" id="ARBA00008335"/>
    </source>
</evidence>
<reference evidence="10" key="1">
    <citation type="journal article" date="2023" name="Access Microbiol">
        <title>De-novo genome assembly for Akanthomyces muscarius, a biocontrol agent of insect agricultural pests.</title>
        <authorList>
            <person name="Erdos Z."/>
            <person name="Studholme D.J."/>
            <person name="Raymond B."/>
            <person name="Sharma M."/>
        </authorList>
    </citation>
    <scope>NUCLEOTIDE SEQUENCE</scope>
    <source>
        <strain evidence="10">Ve6</strain>
    </source>
</reference>
<evidence type="ECO:0000256" key="8">
    <source>
        <dbReference type="SAM" id="MobiDB-lite"/>
    </source>
</evidence>
<keyword evidence="4 9" id="KW-0812">Transmembrane</keyword>
<name>A0A9W8Q300_AKAMU</name>
<evidence type="ECO:0008006" key="12">
    <source>
        <dbReference type="Google" id="ProtNLM"/>
    </source>
</evidence>
<feature type="transmembrane region" description="Helical" evidence="9">
    <location>
        <begin position="511"/>
        <end position="535"/>
    </location>
</feature>
<dbReference type="EMBL" id="JAJHUN010000011">
    <property type="protein sequence ID" value="KAJ4145144.1"/>
    <property type="molecule type" value="Genomic_DNA"/>
</dbReference>
<evidence type="ECO:0000256" key="5">
    <source>
        <dbReference type="ARBA" id="ARBA00022989"/>
    </source>
</evidence>
<dbReference type="GO" id="GO:0006811">
    <property type="term" value="P:monoatomic ion transport"/>
    <property type="evidence" value="ECO:0007669"/>
    <property type="project" value="UniProtKB-KW"/>
</dbReference>
<feature type="transmembrane region" description="Helical" evidence="9">
    <location>
        <begin position="105"/>
        <end position="125"/>
    </location>
</feature>
<dbReference type="AlphaFoldDB" id="A0A9W8Q300"/>
<evidence type="ECO:0000256" key="3">
    <source>
        <dbReference type="ARBA" id="ARBA00022448"/>
    </source>
</evidence>
<feature type="transmembrane region" description="Helical" evidence="9">
    <location>
        <begin position="383"/>
        <end position="399"/>
    </location>
</feature>
<evidence type="ECO:0000313" key="11">
    <source>
        <dbReference type="Proteomes" id="UP001144673"/>
    </source>
</evidence>
<dbReference type="FunFam" id="1.20.1250.20:FF:000197">
    <property type="entry name" value="Siderophore iron transporter 1"/>
    <property type="match status" value="1"/>
</dbReference>
<feature type="transmembrane region" description="Helical" evidence="9">
    <location>
        <begin position="230"/>
        <end position="249"/>
    </location>
</feature>
<dbReference type="Pfam" id="PF07690">
    <property type="entry name" value="MFS_1"/>
    <property type="match status" value="1"/>
</dbReference>
<feature type="region of interest" description="Disordered" evidence="8">
    <location>
        <begin position="1"/>
        <end position="42"/>
    </location>
</feature>
<evidence type="ECO:0000256" key="6">
    <source>
        <dbReference type="ARBA" id="ARBA00023065"/>
    </source>
</evidence>
<keyword evidence="7 9" id="KW-0472">Membrane</keyword>
<feature type="transmembrane region" description="Helical" evidence="9">
    <location>
        <begin position="477"/>
        <end position="499"/>
    </location>
</feature>
<keyword evidence="5 9" id="KW-1133">Transmembrane helix</keyword>
<feature type="transmembrane region" description="Helical" evidence="9">
    <location>
        <begin position="419"/>
        <end position="440"/>
    </location>
</feature>
<comment type="subcellular location">
    <subcellularLocation>
        <location evidence="1">Membrane</location>
        <topology evidence="1">Multi-pass membrane protein</topology>
    </subcellularLocation>
</comment>
<dbReference type="Proteomes" id="UP001144673">
    <property type="component" value="Chromosome 2"/>
</dbReference>
<dbReference type="InterPro" id="IPR036259">
    <property type="entry name" value="MFS_trans_sf"/>
</dbReference>
<comment type="caution">
    <text evidence="10">The sequence shown here is derived from an EMBL/GenBank/DDBJ whole genome shotgun (WGS) entry which is preliminary data.</text>
</comment>
<proteinExistence type="inferred from homology"/>
<protein>
    <recommendedName>
        <fullName evidence="12">Siderophore iron transporter</fullName>
    </recommendedName>
</protein>
<evidence type="ECO:0000256" key="7">
    <source>
        <dbReference type="ARBA" id="ARBA00023136"/>
    </source>
</evidence>
<keyword evidence="11" id="KW-1185">Reference proteome</keyword>
<dbReference type="InterPro" id="IPR011701">
    <property type="entry name" value="MFS"/>
</dbReference>
<dbReference type="SUPFAM" id="SSF103473">
    <property type="entry name" value="MFS general substrate transporter"/>
    <property type="match status" value="1"/>
</dbReference>
<dbReference type="Gene3D" id="1.20.1250.20">
    <property type="entry name" value="MFS general substrate transporter like domains"/>
    <property type="match status" value="2"/>
</dbReference>
<evidence type="ECO:0000256" key="9">
    <source>
        <dbReference type="SAM" id="Phobius"/>
    </source>
</evidence>
<dbReference type="GO" id="GO:0005886">
    <property type="term" value="C:plasma membrane"/>
    <property type="evidence" value="ECO:0007669"/>
    <property type="project" value="TreeGrafter"/>
</dbReference>
<sequence length="666" mass="72200">MSESKQVDIEAAAAASPGRDSGSGDEQAGNHHPSKAPLATSSVGEVLQSSGVTRMEAVYREAQTDRRTFYLVGASVLVCAWAYSLDSSTTSYYSIDASSYYKQHSTVLSTLSIATSVIGAVSKPFMAKFSDITSRPYTYLLALVFYAVGYVIAATSRSISAYIGGEVFVAVGGSGLDLTNDIIVADLTPLEWRGFVSSLLSTPFIINTWFSGKIVEAMSSRGQWRWGYGMFAIIMPVALGPAIAVLIHLDRKAKKHGLINMASSNAARRAAAETLGEKQDNSSPRGLIVAAAAAAESQESWGRALLRNWHEIDAFGLILLGFGWSLLLLPFSLKTYAEHGWRNHSLIAMMVVGGVLLIAYVVYEMKWAKMPSAPRRLVFNKTFIMSIVIDSFYFFAGNMRGLYWSSYVYVAKPWSQQDWVYYGNTMTLALCIFGPITGLLQRWTHRYKAIQVSGLCLKVVGMGILLSGHRATDDTAAMVLSMVLIGAGGAMSVVGTRVASQACVPHQDVALAISLLSLWSKIGSAVGSAVVAVIWSAQMPGQLRAHLPAGTPEATVKKIFNNVKAARTLYAFDSPMRRGIIEAYRRTLFYCLTPALALAFIPLVAACFQTNFYLGKQQNAVTNVGNDGQPLKEEEQNPEPLPPAASKKEAFLRFWGGRSAVPAQRS</sequence>
<comment type="similarity">
    <text evidence="2">Belongs to the major facilitator superfamily.</text>
</comment>
<gene>
    <name evidence="10" type="ORF">LMH87_004002</name>
</gene>
<keyword evidence="3" id="KW-0813">Transport</keyword>
<feature type="transmembrane region" description="Helical" evidence="9">
    <location>
        <begin position="345"/>
        <end position="363"/>
    </location>
</feature>
<feature type="transmembrane region" description="Helical" evidence="9">
    <location>
        <begin position="587"/>
        <end position="608"/>
    </location>
</feature>
<keyword evidence="6" id="KW-0406">Ion transport</keyword>
<dbReference type="RefSeq" id="XP_056048814.1">
    <property type="nucleotide sequence ID" value="XM_056195157.1"/>
</dbReference>
<feature type="region of interest" description="Disordered" evidence="8">
    <location>
        <begin position="625"/>
        <end position="646"/>
    </location>
</feature>
<evidence type="ECO:0000256" key="4">
    <source>
        <dbReference type="ARBA" id="ARBA00022692"/>
    </source>
</evidence>
<dbReference type="GeneID" id="80891161"/>
<accession>A0A9W8Q300</accession>